<dbReference type="InterPro" id="IPR008621">
    <property type="entry name" value="Cbb3-typ_cyt_oxidase_comp"/>
</dbReference>
<evidence type="ECO:0000313" key="1">
    <source>
        <dbReference type="EMBL" id="SFN61831.1"/>
    </source>
</evidence>
<reference evidence="1 2" key="1">
    <citation type="submission" date="2016-10" db="EMBL/GenBank/DDBJ databases">
        <authorList>
            <person name="de Groot N.N."/>
        </authorList>
    </citation>
    <scope>NUCLEOTIDE SEQUENCE [LARGE SCALE GENOMIC DNA]</scope>
    <source>
        <strain evidence="1 2">CGMCC 1.7659</strain>
    </source>
</reference>
<keyword evidence="2" id="KW-1185">Reference proteome</keyword>
<dbReference type="Pfam" id="PF05545">
    <property type="entry name" value="FixQ"/>
    <property type="match status" value="1"/>
</dbReference>
<gene>
    <name evidence="1" type="ORF">SAMN05216289_1384</name>
</gene>
<proteinExistence type="predicted"/>
<name>A0A1I5AH75_9GAMM</name>
<dbReference type="RefSeq" id="WP_092410442.1">
    <property type="nucleotide sequence ID" value="NZ_FOVF01000038.1"/>
</dbReference>
<organism evidence="1 2">
    <name type="scientific">Dokdonella immobilis</name>
    <dbReference type="NCBI Taxonomy" id="578942"/>
    <lineage>
        <taxon>Bacteria</taxon>
        <taxon>Pseudomonadati</taxon>
        <taxon>Pseudomonadota</taxon>
        <taxon>Gammaproteobacteria</taxon>
        <taxon>Lysobacterales</taxon>
        <taxon>Rhodanobacteraceae</taxon>
        <taxon>Dokdonella</taxon>
    </lineage>
</organism>
<dbReference type="Proteomes" id="UP000198575">
    <property type="component" value="Unassembled WGS sequence"/>
</dbReference>
<dbReference type="AlphaFoldDB" id="A0A1I5AH75"/>
<sequence length="50" mass="5718">MISGIFTAILLLAFLGLWAWAWSRRRQHDFNEAANLPLEDSSAPMQERDA</sequence>
<accession>A0A1I5AH75</accession>
<evidence type="ECO:0000313" key="2">
    <source>
        <dbReference type="Proteomes" id="UP000198575"/>
    </source>
</evidence>
<protein>
    <submittedName>
        <fullName evidence="1">Cytochrome c oxidase cbb3-type subunit 4</fullName>
    </submittedName>
</protein>
<dbReference type="STRING" id="578942.SAMN05216289_1384"/>
<dbReference type="EMBL" id="FOVF01000038">
    <property type="protein sequence ID" value="SFN61831.1"/>
    <property type="molecule type" value="Genomic_DNA"/>
</dbReference>